<evidence type="ECO:0008006" key="4">
    <source>
        <dbReference type="Google" id="ProtNLM"/>
    </source>
</evidence>
<feature type="transmembrane region" description="Helical" evidence="1">
    <location>
        <begin position="97"/>
        <end position="123"/>
    </location>
</feature>
<feature type="transmembrane region" description="Helical" evidence="1">
    <location>
        <begin position="155"/>
        <end position="173"/>
    </location>
</feature>
<dbReference type="InterPro" id="IPR007563">
    <property type="entry name" value="DUF554"/>
</dbReference>
<dbReference type="AlphaFoldDB" id="A0A0J6WV40"/>
<name>A0A0J6WV40_9FIRM</name>
<feature type="transmembrane region" description="Helical" evidence="1">
    <location>
        <begin position="33"/>
        <end position="50"/>
    </location>
</feature>
<feature type="transmembrane region" description="Helical" evidence="1">
    <location>
        <begin position="6"/>
        <end position="21"/>
    </location>
</feature>
<evidence type="ECO:0000313" key="3">
    <source>
        <dbReference type="Proteomes" id="UP000036503"/>
    </source>
</evidence>
<dbReference type="EMBL" id="LEKT01000006">
    <property type="protein sequence ID" value="KMO87410.1"/>
    <property type="molecule type" value="Genomic_DNA"/>
</dbReference>
<dbReference type="Proteomes" id="UP000036503">
    <property type="component" value="Unassembled WGS sequence"/>
</dbReference>
<organism evidence="2 3">
    <name type="scientific">Megasphaera cerevisiae DSM 20462</name>
    <dbReference type="NCBI Taxonomy" id="1122219"/>
    <lineage>
        <taxon>Bacteria</taxon>
        <taxon>Bacillati</taxon>
        <taxon>Bacillota</taxon>
        <taxon>Negativicutes</taxon>
        <taxon>Veillonellales</taxon>
        <taxon>Veillonellaceae</taxon>
        <taxon>Megasphaera</taxon>
    </lineage>
</organism>
<gene>
    <name evidence="2" type="ORF">AB840_03225</name>
</gene>
<dbReference type="OrthoDB" id="9797976at2"/>
<sequence length="228" mass="24380">MIAVLINGLASSAGALLGLMLKKGIPEKLTNSLFSAIALCVAVMAVQGAIKTENLLLLLISVAAGVLIGTVLQIEERLQLFGALLKEKLHADNDSKFINGFVTLSIMQIAGAMAILGPIQAALLDDPSLLYFKAVLDFISSFIFGAIYGIGTIPIGIVIIVYQLFFYALASIVSPFMTPDVIRELNAVGSVMILAISLNMLNLTKIKVADYLPGLFIPIIYYHIIVLL</sequence>
<evidence type="ECO:0000313" key="2">
    <source>
        <dbReference type="EMBL" id="KMO87410.1"/>
    </source>
</evidence>
<feature type="transmembrane region" description="Helical" evidence="1">
    <location>
        <begin position="208"/>
        <end position="225"/>
    </location>
</feature>
<dbReference type="PANTHER" id="PTHR36111">
    <property type="entry name" value="INNER MEMBRANE PROTEIN-RELATED"/>
    <property type="match status" value="1"/>
</dbReference>
<feature type="transmembrane region" description="Helical" evidence="1">
    <location>
        <begin position="185"/>
        <end position="201"/>
    </location>
</feature>
<dbReference type="RefSeq" id="WP_048513392.1">
    <property type="nucleotide sequence ID" value="NZ_FUXD01000002.1"/>
</dbReference>
<feature type="transmembrane region" description="Helical" evidence="1">
    <location>
        <begin position="56"/>
        <end position="76"/>
    </location>
</feature>
<reference evidence="2 3" key="1">
    <citation type="submission" date="2015-06" db="EMBL/GenBank/DDBJ databases">
        <title>Draft genome sequence of beer spoilage bacterium Megasphaera cerevisiae type strain 20462.</title>
        <authorList>
            <person name="Kutumbaka K."/>
            <person name="Pasmowitz J."/>
            <person name="Mategko J."/>
            <person name="Reyes D."/>
            <person name="Friedrich A."/>
            <person name="Han S."/>
            <person name="Martens-Habbena W."/>
            <person name="Neal-McKinney J."/>
            <person name="Janagama H.K."/>
            <person name="Nadala C."/>
            <person name="Samadpour M."/>
        </authorList>
    </citation>
    <scope>NUCLEOTIDE SEQUENCE [LARGE SCALE GENOMIC DNA]</scope>
    <source>
        <strain evidence="2 3">DSM 20462</strain>
    </source>
</reference>
<dbReference type="InParanoid" id="A0A0J6WV40"/>
<protein>
    <recommendedName>
        <fullName evidence="4">DUF554 domain-containing protein</fullName>
    </recommendedName>
</protein>
<proteinExistence type="predicted"/>
<dbReference type="Pfam" id="PF04474">
    <property type="entry name" value="DUF554"/>
    <property type="match status" value="1"/>
</dbReference>
<keyword evidence="1" id="KW-1133">Transmembrane helix</keyword>
<evidence type="ECO:0000256" key="1">
    <source>
        <dbReference type="SAM" id="Phobius"/>
    </source>
</evidence>
<dbReference type="STRING" id="39029.BSR42_00315"/>
<comment type="caution">
    <text evidence="2">The sequence shown here is derived from an EMBL/GenBank/DDBJ whole genome shotgun (WGS) entry which is preliminary data.</text>
</comment>
<accession>A0A0J6WV40</accession>
<dbReference type="PATRIC" id="fig|1122219.3.peg.2524"/>
<dbReference type="PANTHER" id="PTHR36111:SF2">
    <property type="entry name" value="INNER MEMBRANE PROTEIN"/>
    <property type="match status" value="1"/>
</dbReference>
<keyword evidence="3" id="KW-1185">Reference proteome</keyword>
<keyword evidence="1" id="KW-0812">Transmembrane</keyword>
<dbReference type="FunCoup" id="A0A0J6WV40">
    <property type="interactions" value="53"/>
</dbReference>
<keyword evidence="1" id="KW-0472">Membrane</keyword>